<evidence type="ECO:0000256" key="2">
    <source>
        <dbReference type="ARBA" id="ARBA00022746"/>
    </source>
</evidence>
<evidence type="ECO:0000256" key="4">
    <source>
        <dbReference type="SAM" id="Phobius"/>
    </source>
</evidence>
<keyword evidence="4" id="KW-0812">Transmembrane</keyword>
<keyword evidence="6" id="KW-1185">Reference proteome</keyword>
<dbReference type="GO" id="GO:0016123">
    <property type="term" value="P:xanthophyll biosynthetic process"/>
    <property type="evidence" value="ECO:0007669"/>
    <property type="project" value="TreeGrafter"/>
</dbReference>
<keyword evidence="3" id="KW-0560">Oxidoreductase</keyword>
<proteinExistence type="inferred from homology"/>
<name>A0A8J6PCE6_9FLAO</name>
<evidence type="ECO:0000256" key="3">
    <source>
        <dbReference type="ARBA" id="ARBA00023002"/>
    </source>
</evidence>
<evidence type="ECO:0000313" key="5">
    <source>
        <dbReference type="EMBL" id="MBC9812357.1"/>
    </source>
</evidence>
<dbReference type="Proteomes" id="UP000652681">
    <property type="component" value="Unassembled WGS sequence"/>
</dbReference>
<comment type="similarity">
    <text evidence="1">Belongs to the sterol desaturase family.</text>
</comment>
<keyword evidence="4" id="KW-1133">Transmembrane helix</keyword>
<feature type="transmembrane region" description="Helical" evidence="4">
    <location>
        <begin position="77"/>
        <end position="94"/>
    </location>
</feature>
<dbReference type="EMBL" id="JACVEL010000004">
    <property type="protein sequence ID" value="MBC9812357.1"/>
    <property type="molecule type" value="Genomic_DNA"/>
</dbReference>
<gene>
    <name evidence="5" type="ORF">H9Y05_07700</name>
</gene>
<dbReference type="RefSeq" id="WP_163489753.1">
    <property type="nucleotide sequence ID" value="NZ_JACVEL010000004.1"/>
</dbReference>
<reference evidence="5" key="1">
    <citation type="submission" date="2020-09" db="EMBL/GenBank/DDBJ databases">
        <title>Taishania pollutisoli gen. nov., sp. nov., Isolated from Tetrabromobisphenol A-Contaminated Soil.</title>
        <authorList>
            <person name="Chen Q."/>
        </authorList>
    </citation>
    <scope>NUCLEOTIDE SEQUENCE</scope>
    <source>
        <strain evidence="5">CZZ-1</strain>
    </source>
</reference>
<comment type="caution">
    <text evidence="5">The sequence shown here is derived from an EMBL/GenBank/DDBJ whole genome shotgun (WGS) entry which is preliminary data.</text>
</comment>
<dbReference type="GO" id="GO:0010291">
    <property type="term" value="F:beta-carotene 3-hydroxylase activity"/>
    <property type="evidence" value="ECO:0007669"/>
    <property type="project" value="TreeGrafter"/>
</dbReference>
<dbReference type="AlphaFoldDB" id="A0A8J6PCE6"/>
<evidence type="ECO:0000313" key="6">
    <source>
        <dbReference type="Proteomes" id="UP000652681"/>
    </source>
</evidence>
<dbReference type="GO" id="GO:0016119">
    <property type="term" value="P:carotene metabolic process"/>
    <property type="evidence" value="ECO:0007669"/>
    <property type="project" value="TreeGrafter"/>
</dbReference>
<keyword evidence="4" id="KW-0472">Membrane</keyword>
<feature type="transmembrane region" description="Helical" evidence="4">
    <location>
        <begin position="53"/>
        <end position="71"/>
    </location>
</feature>
<sequence length="149" mass="17985">MLWIIYILIGIATVFFMEFVAWFSHKYLMHGWGWFLHKDHHQKTGGFFEKNDLFFVIFAIPSWLTIMFGWIYQNWFVVSFGFGVAAYGLIYFLAHDVLVHRRFKWLDGIDNRYFKAIRMAHKVHHKNRFKEGGSCFGFLIIPKKYFKKN</sequence>
<keyword evidence="2" id="KW-0125">Carotenoid biosynthesis</keyword>
<dbReference type="PANTHER" id="PTHR31899:SF9">
    <property type="entry name" value="BETA-CAROTENE 3-HYDROXYLASE 1, CHLOROPLASTIC"/>
    <property type="match status" value="1"/>
</dbReference>
<evidence type="ECO:0000256" key="1">
    <source>
        <dbReference type="ARBA" id="ARBA00009324"/>
    </source>
</evidence>
<dbReference type="InterPro" id="IPR045019">
    <property type="entry name" value="BETA-OHASE-like"/>
</dbReference>
<accession>A0A8J6PCE6</accession>
<dbReference type="PANTHER" id="PTHR31899">
    <property type="entry name" value="BETA-CAROTENE 3-HYDROXYLASE 1, CHLOROPLASTIC"/>
    <property type="match status" value="1"/>
</dbReference>
<protein>
    <submittedName>
        <fullName evidence="5">Sterol desaturase family protein</fullName>
    </submittedName>
</protein>
<feature type="transmembrane region" description="Helical" evidence="4">
    <location>
        <begin position="6"/>
        <end position="24"/>
    </location>
</feature>
<organism evidence="5 6">
    <name type="scientific">Taishania pollutisoli</name>
    <dbReference type="NCBI Taxonomy" id="2766479"/>
    <lineage>
        <taxon>Bacteria</taxon>
        <taxon>Pseudomonadati</taxon>
        <taxon>Bacteroidota</taxon>
        <taxon>Flavobacteriia</taxon>
        <taxon>Flavobacteriales</taxon>
        <taxon>Crocinitomicaceae</taxon>
        <taxon>Taishania</taxon>
    </lineage>
</organism>